<dbReference type="EMBL" id="OCSU01000001">
    <property type="protein sequence ID" value="SOE53322.1"/>
    <property type="molecule type" value="Genomic_DNA"/>
</dbReference>
<sequence>MKRSDGSMGGDGCGRCRSSMASRVGSVPEDAMNHRR</sequence>
<dbReference type="Proteomes" id="UP000219522">
    <property type="component" value="Unassembled WGS sequence"/>
</dbReference>
<reference evidence="2 3" key="1">
    <citation type="submission" date="2017-09" db="EMBL/GenBank/DDBJ databases">
        <authorList>
            <person name="Varghese N."/>
            <person name="Submissions S."/>
        </authorList>
    </citation>
    <scope>NUCLEOTIDE SEQUENCE [LARGE SCALE GENOMIC DNA]</scope>
    <source>
        <strain evidence="2 3">OK806</strain>
    </source>
</reference>
<accession>A0A7Z7I2R8</accession>
<protein>
    <submittedName>
        <fullName evidence="2">Uncharacterized protein</fullName>
    </submittedName>
</protein>
<name>A0A7Z7I2R8_9BURK</name>
<comment type="caution">
    <text evidence="2">The sequence shown here is derived from an EMBL/GenBank/DDBJ whole genome shotgun (WGS) entry which is preliminary data.</text>
</comment>
<dbReference type="AlphaFoldDB" id="A0A7Z7I2R8"/>
<evidence type="ECO:0000313" key="3">
    <source>
        <dbReference type="Proteomes" id="UP000219522"/>
    </source>
</evidence>
<evidence type="ECO:0000313" key="2">
    <source>
        <dbReference type="EMBL" id="SOE53322.1"/>
    </source>
</evidence>
<evidence type="ECO:0000256" key="1">
    <source>
        <dbReference type="SAM" id="MobiDB-lite"/>
    </source>
</evidence>
<feature type="region of interest" description="Disordered" evidence="1">
    <location>
        <begin position="1"/>
        <end position="36"/>
    </location>
</feature>
<gene>
    <name evidence="2" type="ORF">SAMN05446927_0633</name>
</gene>
<organism evidence="2 3">
    <name type="scientific">Caballeronia arationis</name>
    <dbReference type="NCBI Taxonomy" id="1777142"/>
    <lineage>
        <taxon>Bacteria</taxon>
        <taxon>Pseudomonadati</taxon>
        <taxon>Pseudomonadota</taxon>
        <taxon>Betaproteobacteria</taxon>
        <taxon>Burkholderiales</taxon>
        <taxon>Burkholderiaceae</taxon>
        <taxon>Caballeronia</taxon>
    </lineage>
</organism>
<proteinExistence type="predicted"/>
<keyword evidence="3" id="KW-1185">Reference proteome</keyword>